<organism evidence="1 2">
    <name type="scientific">Oryza rufipogon</name>
    <name type="common">Brownbeard rice</name>
    <name type="synonym">Asian wild rice</name>
    <dbReference type="NCBI Taxonomy" id="4529"/>
    <lineage>
        <taxon>Eukaryota</taxon>
        <taxon>Viridiplantae</taxon>
        <taxon>Streptophyta</taxon>
        <taxon>Embryophyta</taxon>
        <taxon>Tracheophyta</taxon>
        <taxon>Spermatophyta</taxon>
        <taxon>Magnoliopsida</taxon>
        <taxon>Liliopsida</taxon>
        <taxon>Poales</taxon>
        <taxon>Poaceae</taxon>
        <taxon>BOP clade</taxon>
        <taxon>Oryzoideae</taxon>
        <taxon>Oryzeae</taxon>
        <taxon>Oryzinae</taxon>
        <taxon>Oryza</taxon>
    </lineage>
</organism>
<sequence>MACRCNTGLYEFSQQMVFDGYGRTDEASFVRKNLQRFAMALPRKAANLSCLLWDFLSAVLS</sequence>
<evidence type="ECO:0000313" key="1">
    <source>
        <dbReference type="EnsemblPlants" id="ORUFI09G01820.1"/>
    </source>
</evidence>
<reference evidence="2" key="1">
    <citation type="submission" date="2013-06" db="EMBL/GenBank/DDBJ databases">
        <authorList>
            <person name="Zhao Q."/>
        </authorList>
    </citation>
    <scope>NUCLEOTIDE SEQUENCE</scope>
    <source>
        <strain evidence="2">cv. W1943</strain>
    </source>
</reference>
<accession>A0A0E0QNB4</accession>
<dbReference type="HOGENOM" id="CLU_2926780_0_0_1"/>
<dbReference type="EnsemblPlants" id="ORUFI09G01820.1">
    <property type="protein sequence ID" value="ORUFI09G01820.1"/>
    <property type="gene ID" value="ORUFI09G01820"/>
</dbReference>
<dbReference type="AlphaFoldDB" id="A0A0E0QNB4"/>
<reference evidence="1" key="2">
    <citation type="submission" date="2015-06" db="UniProtKB">
        <authorList>
            <consortium name="EnsemblPlants"/>
        </authorList>
    </citation>
    <scope>IDENTIFICATION</scope>
</reference>
<dbReference type="Proteomes" id="UP000008022">
    <property type="component" value="Unassembled WGS sequence"/>
</dbReference>
<dbReference type="Gramene" id="ORUFI09G01820.1">
    <property type="protein sequence ID" value="ORUFI09G01820.1"/>
    <property type="gene ID" value="ORUFI09G01820"/>
</dbReference>
<name>A0A0E0QNB4_ORYRU</name>
<proteinExistence type="predicted"/>
<protein>
    <submittedName>
        <fullName evidence="1">Uncharacterized protein</fullName>
    </submittedName>
</protein>
<evidence type="ECO:0000313" key="2">
    <source>
        <dbReference type="Proteomes" id="UP000008022"/>
    </source>
</evidence>
<keyword evidence="2" id="KW-1185">Reference proteome</keyword>